<dbReference type="GO" id="GO:0008270">
    <property type="term" value="F:zinc ion binding"/>
    <property type="evidence" value="ECO:0007669"/>
    <property type="project" value="InterPro"/>
</dbReference>
<evidence type="ECO:0000313" key="7">
    <source>
        <dbReference type="EMBL" id="ETI28387.1"/>
    </source>
</evidence>
<keyword evidence="3" id="KW-0804">Transcription</keyword>
<dbReference type="RefSeq" id="XP_008722461.1">
    <property type="nucleotide sequence ID" value="XM_008724239.1"/>
</dbReference>
<dbReference type="PROSITE" id="PS00463">
    <property type="entry name" value="ZN2_CY6_FUNGAL_1"/>
    <property type="match status" value="1"/>
</dbReference>
<dbReference type="EMBL" id="KB822697">
    <property type="protein sequence ID" value="ETI28387.1"/>
    <property type="molecule type" value="Genomic_DNA"/>
</dbReference>
<proteinExistence type="predicted"/>
<dbReference type="Pfam" id="PF11951">
    <property type="entry name" value="Fungal_trans_2"/>
    <property type="match status" value="1"/>
</dbReference>
<accession>V9DR30</accession>
<keyword evidence="2" id="KW-0238">DNA-binding</keyword>
<dbReference type="VEuPathDB" id="FungiDB:G647_00836"/>
<evidence type="ECO:0000256" key="1">
    <source>
        <dbReference type="ARBA" id="ARBA00023015"/>
    </source>
</evidence>
<organism evidence="7 8">
    <name type="scientific">Cladophialophora carrionii CBS 160.54</name>
    <dbReference type="NCBI Taxonomy" id="1279043"/>
    <lineage>
        <taxon>Eukaryota</taxon>
        <taxon>Fungi</taxon>
        <taxon>Dikarya</taxon>
        <taxon>Ascomycota</taxon>
        <taxon>Pezizomycotina</taxon>
        <taxon>Eurotiomycetes</taxon>
        <taxon>Chaetothyriomycetidae</taxon>
        <taxon>Chaetothyriales</taxon>
        <taxon>Herpotrichiellaceae</taxon>
        <taxon>Cladophialophora</taxon>
    </lineage>
</organism>
<dbReference type="GO" id="GO:0000981">
    <property type="term" value="F:DNA-binding transcription factor activity, RNA polymerase II-specific"/>
    <property type="evidence" value="ECO:0007669"/>
    <property type="project" value="InterPro"/>
</dbReference>
<dbReference type="OrthoDB" id="5429770at2759"/>
<dbReference type="PANTHER" id="PTHR38791">
    <property type="entry name" value="ZN(II)2CYS6 TRANSCRIPTION FACTOR (EUROFUNG)-RELATED-RELATED"/>
    <property type="match status" value="1"/>
</dbReference>
<dbReference type="AlphaFoldDB" id="V9DR30"/>
<dbReference type="Proteomes" id="UP000030678">
    <property type="component" value="Unassembled WGS sequence"/>
</dbReference>
<evidence type="ECO:0000256" key="4">
    <source>
        <dbReference type="ARBA" id="ARBA00023242"/>
    </source>
</evidence>
<dbReference type="PROSITE" id="PS50048">
    <property type="entry name" value="ZN2_CY6_FUNGAL_2"/>
    <property type="match status" value="1"/>
</dbReference>
<dbReference type="SUPFAM" id="SSF57701">
    <property type="entry name" value="Zn2/Cys6 DNA-binding domain"/>
    <property type="match status" value="1"/>
</dbReference>
<evidence type="ECO:0000256" key="2">
    <source>
        <dbReference type="ARBA" id="ARBA00023125"/>
    </source>
</evidence>
<evidence type="ECO:0000256" key="3">
    <source>
        <dbReference type="ARBA" id="ARBA00023163"/>
    </source>
</evidence>
<feature type="region of interest" description="Disordered" evidence="5">
    <location>
        <begin position="76"/>
        <end position="105"/>
    </location>
</feature>
<dbReference type="PANTHER" id="PTHR38791:SF1">
    <property type="entry name" value="TRANSCRIPTION FACTOR, PUTATIVE-RELATED"/>
    <property type="match status" value="1"/>
</dbReference>
<keyword evidence="4" id="KW-0539">Nucleus</keyword>
<reference evidence="7 8" key="1">
    <citation type="submission" date="2013-03" db="EMBL/GenBank/DDBJ databases">
        <title>The Genome Sequence of Cladophialophora carrionii CBS 160.54.</title>
        <authorList>
            <consortium name="The Broad Institute Genomics Platform"/>
            <person name="Cuomo C."/>
            <person name="de Hoog S."/>
            <person name="Gorbushina A."/>
            <person name="Walker B."/>
            <person name="Young S.K."/>
            <person name="Zeng Q."/>
            <person name="Gargeya S."/>
            <person name="Fitzgerald M."/>
            <person name="Haas B."/>
            <person name="Abouelleil A."/>
            <person name="Allen A.W."/>
            <person name="Alvarado L."/>
            <person name="Arachchi H.M."/>
            <person name="Berlin A.M."/>
            <person name="Chapman S.B."/>
            <person name="Gainer-Dewar J."/>
            <person name="Goldberg J."/>
            <person name="Griggs A."/>
            <person name="Gujja S."/>
            <person name="Hansen M."/>
            <person name="Howarth C."/>
            <person name="Imamovic A."/>
            <person name="Ireland A."/>
            <person name="Larimer J."/>
            <person name="McCowan C."/>
            <person name="Murphy C."/>
            <person name="Pearson M."/>
            <person name="Poon T.W."/>
            <person name="Priest M."/>
            <person name="Roberts A."/>
            <person name="Saif S."/>
            <person name="Shea T."/>
            <person name="Sisk P."/>
            <person name="Sykes S."/>
            <person name="Wortman J."/>
            <person name="Nusbaum C."/>
            <person name="Birren B."/>
        </authorList>
    </citation>
    <scope>NUCLEOTIDE SEQUENCE [LARGE SCALE GENOMIC DNA]</scope>
    <source>
        <strain evidence="7 8">CBS 160.54</strain>
    </source>
</reference>
<dbReference type="Pfam" id="PF00172">
    <property type="entry name" value="Zn_clus"/>
    <property type="match status" value="1"/>
</dbReference>
<dbReference type="Gene3D" id="4.10.240.10">
    <property type="entry name" value="Zn(2)-C6 fungal-type DNA-binding domain"/>
    <property type="match status" value="1"/>
</dbReference>
<dbReference type="InterPro" id="IPR036864">
    <property type="entry name" value="Zn2-C6_fun-type_DNA-bd_sf"/>
</dbReference>
<dbReference type="CDD" id="cd00067">
    <property type="entry name" value="GAL4"/>
    <property type="match status" value="1"/>
</dbReference>
<dbReference type="GO" id="GO:0003677">
    <property type="term" value="F:DNA binding"/>
    <property type="evidence" value="ECO:0007669"/>
    <property type="project" value="UniProtKB-KW"/>
</dbReference>
<name>V9DR30_9EURO</name>
<dbReference type="HOGENOM" id="CLU_013866_5_1_1"/>
<dbReference type="SMART" id="SM00066">
    <property type="entry name" value="GAL4"/>
    <property type="match status" value="1"/>
</dbReference>
<dbReference type="GeneID" id="19979329"/>
<evidence type="ECO:0000259" key="6">
    <source>
        <dbReference type="PROSITE" id="PS50048"/>
    </source>
</evidence>
<feature type="compositionally biased region" description="Polar residues" evidence="5">
    <location>
        <begin position="76"/>
        <end position="87"/>
    </location>
</feature>
<dbReference type="InterPro" id="IPR053175">
    <property type="entry name" value="DHMBA_Reg_Transcription_Factor"/>
</dbReference>
<keyword evidence="1" id="KW-0805">Transcription regulation</keyword>
<feature type="domain" description="Zn(2)-C6 fungal-type" evidence="6">
    <location>
        <begin position="10"/>
        <end position="38"/>
    </location>
</feature>
<dbReference type="InterPro" id="IPR001138">
    <property type="entry name" value="Zn2Cys6_DnaBD"/>
</dbReference>
<evidence type="ECO:0000256" key="5">
    <source>
        <dbReference type="SAM" id="MobiDB-lite"/>
    </source>
</evidence>
<evidence type="ECO:0000313" key="8">
    <source>
        <dbReference type="Proteomes" id="UP000030678"/>
    </source>
</evidence>
<protein>
    <recommendedName>
        <fullName evidence="6">Zn(2)-C6 fungal-type domain-containing protein</fullName>
    </recommendedName>
</protein>
<sequence length="458" mass="52029">MVYCGVVSKGCQRCRHRKIKCDERKPACLRCEKSRTPCPGYRDIAQVMFRDESAKVLQKFGAAEQPEPYLTRNAIIESSQTEAPSSRLSRRTHRPKDDNMPRPLSVPTSNLGASFFFAKYTFDEEPFFRGYHAWLAHSYLEDKPGNVLRAAIDAVGLAGLSNLSYASKLESKSKEQYCNALTALKQLLVEPTRVTENGTLMAVLLLILFEVYQGTSPALPKPHSLPKPQMVNFQTWDRYHCWDAHVKAAAALLKLRGQKQFNHDRGGQLYIQSRSHILLACMQQCTAVPSALVQTTYDFQTSATRRQWQQRKVASPGSISEISFRTINLRAALKRGEVTDPTGIRATLLELDRDLEAWRAGLNPSWKYSSACAPEEISRGSWSKRHRHFYPNNWIADAWNNWRGLRIVVKQMILENEDHSTTPDMVQISHATSMIRKLSADICISVHSFEDNPRKSRS</sequence>
<gene>
    <name evidence="7" type="ORF">G647_00836</name>
</gene>
<dbReference type="InterPro" id="IPR021858">
    <property type="entry name" value="Fun_TF"/>
</dbReference>